<protein>
    <submittedName>
        <fullName evidence="1">Uncharacterized protein</fullName>
    </submittedName>
</protein>
<proteinExistence type="predicted"/>
<evidence type="ECO:0000313" key="2">
    <source>
        <dbReference type="Proteomes" id="UP000316621"/>
    </source>
</evidence>
<dbReference type="EMBL" id="CM010725">
    <property type="protein sequence ID" value="RZC84353.1"/>
    <property type="molecule type" value="Genomic_DNA"/>
</dbReference>
<reference evidence="1 2" key="1">
    <citation type="journal article" date="2018" name="Science">
        <title>The opium poppy genome and morphinan production.</title>
        <authorList>
            <person name="Guo L."/>
            <person name="Winzer T."/>
            <person name="Yang X."/>
            <person name="Li Y."/>
            <person name="Ning Z."/>
            <person name="He Z."/>
            <person name="Teodor R."/>
            <person name="Lu Y."/>
            <person name="Bowser T.A."/>
            <person name="Graham I.A."/>
            <person name="Ye K."/>
        </authorList>
    </citation>
    <scope>NUCLEOTIDE SEQUENCE [LARGE SCALE GENOMIC DNA]</scope>
    <source>
        <strain evidence="2">cv. HN1</strain>
        <tissue evidence="1">Leaves</tissue>
    </source>
</reference>
<dbReference type="Gramene" id="RZC84353">
    <property type="protein sequence ID" value="RZC84353"/>
    <property type="gene ID" value="C5167_047141"/>
</dbReference>
<organism evidence="1 2">
    <name type="scientific">Papaver somniferum</name>
    <name type="common">Opium poppy</name>
    <dbReference type="NCBI Taxonomy" id="3469"/>
    <lineage>
        <taxon>Eukaryota</taxon>
        <taxon>Viridiplantae</taxon>
        <taxon>Streptophyta</taxon>
        <taxon>Embryophyta</taxon>
        <taxon>Tracheophyta</taxon>
        <taxon>Spermatophyta</taxon>
        <taxon>Magnoliopsida</taxon>
        <taxon>Ranunculales</taxon>
        <taxon>Papaveraceae</taxon>
        <taxon>Papaveroideae</taxon>
        <taxon>Papaver</taxon>
    </lineage>
</organism>
<gene>
    <name evidence="1" type="ORF">C5167_047141</name>
</gene>
<name>A0A4Y7LFS1_PAPSO</name>
<keyword evidence="2" id="KW-1185">Reference proteome</keyword>
<evidence type="ECO:0000313" key="1">
    <source>
        <dbReference type="EMBL" id="RZC84353.1"/>
    </source>
</evidence>
<sequence length="78" mass="9069">MSRKEYKSLKTVIGAYWVYLAHFKRGICFIFSQLHITEMDCERDIAEAGDDAPDEVKNENIIKLSRALVHTRQPEDVQ</sequence>
<dbReference type="Proteomes" id="UP000316621">
    <property type="component" value="Chromosome 11"/>
</dbReference>
<accession>A0A4Y7LFS1</accession>
<dbReference type="AlphaFoldDB" id="A0A4Y7LFS1"/>